<organism evidence="1 2">
    <name type="scientific">Avena sativa</name>
    <name type="common">Oat</name>
    <dbReference type="NCBI Taxonomy" id="4498"/>
    <lineage>
        <taxon>Eukaryota</taxon>
        <taxon>Viridiplantae</taxon>
        <taxon>Streptophyta</taxon>
        <taxon>Embryophyta</taxon>
        <taxon>Tracheophyta</taxon>
        <taxon>Spermatophyta</taxon>
        <taxon>Magnoliopsida</taxon>
        <taxon>Liliopsida</taxon>
        <taxon>Poales</taxon>
        <taxon>Poaceae</taxon>
        <taxon>BOP clade</taxon>
        <taxon>Pooideae</taxon>
        <taxon>Poodae</taxon>
        <taxon>Poeae</taxon>
        <taxon>Poeae Chloroplast Group 1 (Aveneae type)</taxon>
        <taxon>Aveninae</taxon>
        <taxon>Avena</taxon>
    </lineage>
</organism>
<dbReference type="EnsemblPlants" id="AVESA.00010b.r2.4DG0731530.1">
    <property type="protein sequence ID" value="AVESA.00010b.r2.4DG0731530.1.CDS"/>
    <property type="gene ID" value="AVESA.00010b.r2.4DG0731530"/>
</dbReference>
<keyword evidence="2" id="KW-1185">Reference proteome</keyword>
<sequence>MCPHSHVLPPLQILSGSAPGLDEARIHITHECERKCSVWIRHAIKHKVRLLHVYGSGIEILDSTAMFPSRHLKIIRLHSLELTPGFFRPLNNDCHVLENLELKDCYVCDPPQEISSMSLKVLRIVRGFIDGLLICARNLTNLSIIYPDCEYAIVTRDLSSLVTASVIIDSEVLHQGCDIIVGGHRLLDGLSHATTLELHAPLHELAFERGLKMCPMFSNLTSLALGDWCTAADFYPLLHILHHSPKLKELSVKLKMEECSLCKESVLSSSRGTLSSTGSYPSIERIEISCRKEDPRIGAL</sequence>
<reference evidence="1" key="2">
    <citation type="submission" date="2025-09" db="UniProtKB">
        <authorList>
            <consortium name="EnsemblPlants"/>
        </authorList>
    </citation>
    <scope>IDENTIFICATION</scope>
</reference>
<dbReference type="Proteomes" id="UP001732700">
    <property type="component" value="Chromosome 4D"/>
</dbReference>
<evidence type="ECO:0000313" key="1">
    <source>
        <dbReference type="EnsemblPlants" id="AVESA.00010b.r2.4DG0731530.1.CDS"/>
    </source>
</evidence>
<proteinExistence type="predicted"/>
<evidence type="ECO:0000313" key="2">
    <source>
        <dbReference type="Proteomes" id="UP001732700"/>
    </source>
</evidence>
<name>A0ACD5X7M2_AVESA</name>
<reference evidence="1" key="1">
    <citation type="submission" date="2021-05" db="EMBL/GenBank/DDBJ databases">
        <authorList>
            <person name="Scholz U."/>
            <person name="Mascher M."/>
            <person name="Fiebig A."/>
        </authorList>
    </citation>
    <scope>NUCLEOTIDE SEQUENCE [LARGE SCALE GENOMIC DNA]</scope>
</reference>
<accession>A0ACD5X7M2</accession>
<protein>
    <submittedName>
        <fullName evidence="1">Uncharacterized protein</fullName>
    </submittedName>
</protein>